<dbReference type="RefSeq" id="WP_129440394.1">
    <property type="nucleotide sequence ID" value="NZ_CP035492.1"/>
</dbReference>
<proteinExistence type="inferred from homology"/>
<evidence type="ECO:0000256" key="8">
    <source>
        <dbReference type="SAM" id="SignalP"/>
    </source>
</evidence>
<gene>
    <name evidence="11" type="ORF">ET464_09645</name>
</gene>
<evidence type="ECO:0000256" key="1">
    <source>
        <dbReference type="ARBA" id="ARBA00004635"/>
    </source>
</evidence>
<dbReference type="AlphaFoldDB" id="A0A4P6F859"/>
<dbReference type="OrthoDB" id="2380468at2"/>
<comment type="subcellular location">
    <subcellularLocation>
        <location evidence="1">Membrane</location>
        <topology evidence="1">Lipid-anchor</topology>
    </subcellularLocation>
</comment>
<dbReference type="NCBIfam" id="TIGR02887">
    <property type="entry name" value="spore_ger_x_C"/>
    <property type="match status" value="1"/>
</dbReference>
<evidence type="ECO:0000256" key="5">
    <source>
        <dbReference type="ARBA" id="ARBA00023136"/>
    </source>
</evidence>
<keyword evidence="5" id="KW-0472">Membrane</keyword>
<comment type="similarity">
    <text evidence="2">Belongs to the GerABKC lipoprotein family.</text>
</comment>
<name>A0A4P6F859_9BACL</name>
<accession>A0A4P6F859</accession>
<dbReference type="GO" id="GO:0009847">
    <property type="term" value="P:spore germination"/>
    <property type="evidence" value="ECO:0007669"/>
    <property type="project" value="InterPro"/>
</dbReference>
<dbReference type="PANTHER" id="PTHR35789">
    <property type="entry name" value="SPORE GERMINATION PROTEIN B3"/>
    <property type="match status" value="1"/>
</dbReference>
<feature type="signal peptide" evidence="8">
    <location>
        <begin position="1"/>
        <end position="26"/>
    </location>
</feature>
<dbReference type="InterPro" id="IPR046953">
    <property type="entry name" value="Spore_GerAC-like_C"/>
</dbReference>
<evidence type="ECO:0000256" key="3">
    <source>
        <dbReference type="ARBA" id="ARBA00022544"/>
    </source>
</evidence>
<evidence type="ECO:0000256" key="6">
    <source>
        <dbReference type="ARBA" id="ARBA00023139"/>
    </source>
</evidence>
<keyword evidence="3" id="KW-0309">Germination</keyword>
<dbReference type="GO" id="GO:0016020">
    <property type="term" value="C:membrane"/>
    <property type="evidence" value="ECO:0007669"/>
    <property type="project" value="UniProtKB-SubCell"/>
</dbReference>
<feature type="domain" description="Spore germination protein N-terminal" evidence="10">
    <location>
        <begin position="26"/>
        <end position="202"/>
    </location>
</feature>
<dbReference type="Pfam" id="PF25198">
    <property type="entry name" value="Spore_GerAC_N"/>
    <property type="match status" value="1"/>
</dbReference>
<keyword evidence="7" id="KW-0449">Lipoprotein</keyword>
<dbReference type="PROSITE" id="PS51257">
    <property type="entry name" value="PROKAR_LIPOPROTEIN"/>
    <property type="match status" value="1"/>
</dbReference>
<dbReference type="EMBL" id="CP035492">
    <property type="protein sequence ID" value="QAY66628.1"/>
    <property type="molecule type" value="Genomic_DNA"/>
</dbReference>
<dbReference type="InterPro" id="IPR057336">
    <property type="entry name" value="GerAC_N"/>
</dbReference>
<evidence type="ECO:0000259" key="9">
    <source>
        <dbReference type="Pfam" id="PF05504"/>
    </source>
</evidence>
<evidence type="ECO:0000313" key="11">
    <source>
        <dbReference type="EMBL" id="QAY66628.1"/>
    </source>
</evidence>
<reference evidence="11 12" key="1">
    <citation type="submission" date="2019-01" db="EMBL/GenBank/DDBJ databases">
        <title>Genome sequencing of strain FW100M-2.</title>
        <authorList>
            <person name="Heo J."/>
            <person name="Kim S.-J."/>
            <person name="Kim J.-S."/>
            <person name="Hong S.-B."/>
            <person name="Kwon S.-W."/>
        </authorList>
    </citation>
    <scope>NUCLEOTIDE SEQUENCE [LARGE SCALE GENOMIC DNA]</scope>
    <source>
        <strain evidence="11 12">FW100M-2</strain>
    </source>
</reference>
<dbReference type="KEGG" id="pprt:ET464_09645"/>
<keyword evidence="12" id="KW-1185">Reference proteome</keyword>
<evidence type="ECO:0000256" key="4">
    <source>
        <dbReference type="ARBA" id="ARBA00022729"/>
    </source>
</evidence>
<evidence type="ECO:0000313" key="12">
    <source>
        <dbReference type="Proteomes" id="UP000293568"/>
    </source>
</evidence>
<organism evidence="11 12">
    <name type="scientific">Paenibacillus protaetiae</name>
    <dbReference type="NCBI Taxonomy" id="2509456"/>
    <lineage>
        <taxon>Bacteria</taxon>
        <taxon>Bacillati</taxon>
        <taxon>Bacillota</taxon>
        <taxon>Bacilli</taxon>
        <taxon>Bacillales</taxon>
        <taxon>Paenibacillaceae</taxon>
        <taxon>Paenibacillus</taxon>
    </lineage>
</organism>
<sequence>MGKKWVAALKSAAASLLLVMAGCWNQVDLQDMTYISSLGIDYKDGEYRLYANIISPAAVAKQDSSAQTDEGPSSTSRVGEAHGESVLLAIANLSKVSQYIVSLEHLKSIVIHERALPYLSSIFDGINRQRATRGTTWIYGTKDNMIELFQADLMRNVSPLDSILYSPIQVYKQDSFFEPVRMHTFLQAYKEQAMTNLMPSLSLTTKYWTENKKKVAMPEVDGVFVFKDEQNITYMSNEQIQGLHWMQPDFKKDFLKVSDTEGGGGKTKGVTIVIDSTKPGLSAEWHGDKPVFTIKLHAKSHVVEMEKNMTKNEIVHGAEQKIKEEILKTYTFAKQRKADPFLLELHLYRFHNRKWKAMNRQDNWLPPADELRVEVDVLLSSPGKYELLAHK</sequence>
<dbReference type="Gene3D" id="3.30.300.210">
    <property type="entry name" value="Nutrient germinant receptor protein C, domain 3"/>
    <property type="match status" value="1"/>
</dbReference>
<dbReference type="Pfam" id="PF05504">
    <property type="entry name" value="Spore_GerAC"/>
    <property type="match status" value="1"/>
</dbReference>
<dbReference type="InterPro" id="IPR038501">
    <property type="entry name" value="Spore_GerAC_C_sf"/>
</dbReference>
<dbReference type="InterPro" id="IPR008844">
    <property type="entry name" value="Spore_GerAC-like"/>
</dbReference>
<dbReference type="PANTHER" id="PTHR35789:SF1">
    <property type="entry name" value="SPORE GERMINATION PROTEIN B3"/>
    <property type="match status" value="1"/>
</dbReference>
<evidence type="ECO:0000256" key="2">
    <source>
        <dbReference type="ARBA" id="ARBA00007886"/>
    </source>
</evidence>
<feature type="chain" id="PRO_5038598541" evidence="8">
    <location>
        <begin position="27"/>
        <end position="391"/>
    </location>
</feature>
<feature type="domain" description="Spore germination GerAC-like C-terminal" evidence="9">
    <location>
        <begin position="221"/>
        <end position="377"/>
    </location>
</feature>
<keyword evidence="6" id="KW-0564">Palmitate</keyword>
<protein>
    <submittedName>
        <fullName evidence="11">Ger(X)C family spore germination protein</fullName>
    </submittedName>
</protein>
<keyword evidence="4 8" id="KW-0732">Signal</keyword>
<evidence type="ECO:0000259" key="10">
    <source>
        <dbReference type="Pfam" id="PF25198"/>
    </source>
</evidence>
<dbReference type="Proteomes" id="UP000293568">
    <property type="component" value="Chromosome"/>
</dbReference>
<evidence type="ECO:0000256" key="7">
    <source>
        <dbReference type="ARBA" id="ARBA00023288"/>
    </source>
</evidence>